<dbReference type="PROSITE" id="PS51635">
    <property type="entry name" value="PNPLA"/>
    <property type="match status" value="1"/>
</dbReference>
<evidence type="ECO:0000259" key="6">
    <source>
        <dbReference type="PROSITE" id="PS51635"/>
    </source>
</evidence>
<evidence type="ECO:0000256" key="2">
    <source>
        <dbReference type="ARBA" id="ARBA00022963"/>
    </source>
</evidence>
<comment type="caution">
    <text evidence="7">The sequence shown here is derived from an EMBL/GenBank/DDBJ whole genome shotgun (WGS) entry which is preliminary data.</text>
</comment>
<feature type="short sequence motif" description="DGA/G" evidence="4">
    <location>
        <begin position="152"/>
        <end position="154"/>
    </location>
</feature>
<dbReference type="InterPro" id="IPR050301">
    <property type="entry name" value="NTE"/>
</dbReference>
<dbReference type="Pfam" id="PF01734">
    <property type="entry name" value="Patatin"/>
    <property type="match status" value="1"/>
</dbReference>
<keyword evidence="1 4" id="KW-0378">Hydrolase</keyword>
<feature type="active site" description="Proton acceptor" evidence="4">
    <location>
        <position position="152"/>
    </location>
</feature>
<dbReference type="AlphaFoldDB" id="A0A8J7JXC9"/>
<feature type="active site" description="Nucleophile" evidence="4">
    <location>
        <position position="39"/>
    </location>
</feature>
<name>A0A8J7JXC9_9GAMM</name>
<feature type="region of interest" description="Disordered" evidence="5">
    <location>
        <begin position="211"/>
        <end position="236"/>
    </location>
</feature>
<dbReference type="GO" id="GO:0016042">
    <property type="term" value="P:lipid catabolic process"/>
    <property type="evidence" value="ECO:0007669"/>
    <property type="project" value="UniProtKB-UniRule"/>
</dbReference>
<dbReference type="PANTHER" id="PTHR14226">
    <property type="entry name" value="NEUROPATHY TARGET ESTERASE/SWISS CHEESE D.MELANOGASTER"/>
    <property type="match status" value="1"/>
</dbReference>
<organism evidence="7 8">
    <name type="scientific">Pontibacterium sinense</name>
    <dbReference type="NCBI Taxonomy" id="2781979"/>
    <lineage>
        <taxon>Bacteria</taxon>
        <taxon>Pseudomonadati</taxon>
        <taxon>Pseudomonadota</taxon>
        <taxon>Gammaproteobacteria</taxon>
        <taxon>Oceanospirillales</taxon>
        <taxon>Oceanospirillaceae</taxon>
        <taxon>Pontibacterium</taxon>
    </lineage>
</organism>
<sequence length="308" mass="33331">MATVSLVLGSGGARGYAHIGVIEEIERRGYEIICIAGSSMGALVGGVYAAGGLEAYREWVVGLTKFEIFRLLDVTLTRGAIRGERLFQRLNDMVGDPAIEDLPLTYTAVATDIARQKEVWFQSGSLQTAMRASISVPGFFTPYVHENRVLVDGGVLNPLPIIPTVAAHADLIIAVDLNARDPKHDALNLPDNAYLNRSGVSDSWHLDSVSAAGSANGNGNGHASNDAEGQKREPPRVGGRIDILLDSVEVMQGSLSQYKIAGYPPDLVVPIPHDLCHFFEFYRAEEVIEVGRQITRERLEALEKGALL</sequence>
<protein>
    <submittedName>
        <fullName evidence="7">Patatin-like phospholipase family protein</fullName>
    </submittedName>
</protein>
<feature type="compositionally biased region" description="Low complexity" evidence="5">
    <location>
        <begin position="211"/>
        <end position="224"/>
    </location>
</feature>
<comment type="caution">
    <text evidence="4">Lacks conserved residue(s) required for the propagation of feature annotation.</text>
</comment>
<dbReference type="RefSeq" id="WP_193951749.1">
    <property type="nucleotide sequence ID" value="NZ_JADEYS010000002.1"/>
</dbReference>
<evidence type="ECO:0000256" key="1">
    <source>
        <dbReference type="ARBA" id="ARBA00022801"/>
    </source>
</evidence>
<reference evidence="7" key="1">
    <citation type="submission" date="2020-10" db="EMBL/GenBank/DDBJ databases">
        <title>Bacterium isolated from coastal waters sediment.</title>
        <authorList>
            <person name="Chen R.-J."/>
            <person name="Lu D.-C."/>
            <person name="Zhu K.-L."/>
            <person name="Du Z.-J."/>
        </authorList>
    </citation>
    <scope>NUCLEOTIDE SEQUENCE</scope>
    <source>
        <strain evidence="7">N1Y112</strain>
    </source>
</reference>
<dbReference type="Proteomes" id="UP000640333">
    <property type="component" value="Unassembled WGS sequence"/>
</dbReference>
<proteinExistence type="predicted"/>
<accession>A0A8J7JXC9</accession>
<keyword evidence="8" id="KW-1185">Reference proteome</keyword>
<dbReference type="PANTHER" id="PTHR14226:SF76">
    <property type="entry name" value="NTE FAMILY PROTEIN RSSA"/>
    <property type="match status" value="1"/>
</dbReference>
<feature type="domain" description="PNPLA" evidence="6">
    <location>
        <begin position="6"/>
        <end position="165"/>
    </location>
</feature>
<evidence type="ECO:0000256" key="3">
    <source>
        <dbReference type="ARBA" id="ARBA00023098"/>
    </source>
</evidence>
<evidence type="ECO:0000313" key="8">
    <source>
        <dbReference type="Proteomes" id="UP000640333"/>
    </source>
</evidence>
<dbReference type="SUPFAM" id="SSF52151">
    <property type="entry name" value="FabD/lysophospholipase-like"/>
    <property type="match status" value="1"/>
</dbReference>
<dbReference type="Gene3D" id="3.40.1090.10">
    <property type="entry name" value="Cytosolic phospholipase A2 catalytic domain"/>
    <property type="match status" value="2"/>
</dbReference>
<keyword evidence="2 4" id="KW-0442">Lipid degradation</keyword>
<dbReference type="InterPro" id="IPR002641">
    <property type="entry name" value="PNPLA_dom"/>
</dbReference>
<dbReference type="GO" id="GO:0016787">
    <property type="term" value="F:hydrolase activity"/>
    <property type="evidence" value="ECO:0007669"/>
    <property type="project" value="UniProtKB-UniRule"/>
</dbReference>
<dbReference type="InterPro" id="IPR016035">
    <property type="entry name" value="Acyl_Trfase/lysoPLipase"/>
</dbReference>
<evidence type="ECO:0000256" key="4">
    <source>
        <dbReference type="PROSITE-ProRule" id="PRU01161"/>
    </source>
</evidence>
<gene>
    <name evidence="7" type="ORF">IOQ59_02860</name>
</gene>
<evidence type="ECO:0000256" key="5">
    <source>
        <dbReference type="SAM" id="MobiDB-lite"/>
    </source>
</evidence>
<dbReference type="EMBL" id="JADEYS010000002">
    <property type="protein sequence ID" value="MBE9396198.1"/>
    <property type="molecule type" value="Genomic_DNA"/>
</dbReference>
<evidence type="ECO:0000313" key="7">
    <source>
        <dbReference type="EMBL" id="MBE9396198.1"/>
    </source>
</evidence>
<feature type="short sequence motif" description="GXSXG" evidence="4">
    <location>
        <begin position="37"/>
        <end position="41"/>
    </location>
</feature>
<keyword evidence="3 4" id="KW-0443">Lipid metabolism</keyword>